<feature type="compositionally biased region" description="Low complexity" evidence="2">
    <location>
        <begin position="183"/>
        <end position="196"/>
    </location>
</feature>
<feature type="compositionally biased region" description="Basic and acidic residues" evidence="2">
    <location>
        <begin position="8"/>
        <end position="36"/>
    </location>
</feature>
<protein>
    <submittedName>
        <fullName evidence="3">Uncharacterized protein</fullName>
    </submittedName>
</protein>
<dbReference type="AlphaFoldDB" id="G3JAC0"/>
<feature type="compositionally biased region" description="Basic and acidic residues" evidence="2">
    <location>
        <begin position="171"/>
        <end position="182"/>
    </location>
</feature>
<accession>G3JAC0</accession>
<gene>
    <name evidence="3" type="ORF">CCM_03360</name>
</gene>
<dbReference type="InParanoid" id="G3JAC0"/>
<feature type="region of interest" description="Disordered" evidence="2">
    <location>
        <begin position="1"/>
        <end position="36"/>
    </location>
</feature>
<dbReference type="EMBL" id="JH126400">
    <property type="protein sequence ID" value="EGX95088.1"/>
    <property type="molecule type" value="Genomic_DNA"/>
</dbReference>
<reference evidence="3 4" key="1">
    <citation type="journal article" date="2011" name="Genome Biol.">
        <title>Genome sequence of the insect pathogenic fungus Cordyceps militaris, a valued traditional Chinese medicine.</title>
        <authorList>
            <person name="Zheng P."/>
            <person name="Xia Y."/>
            <person name="Xiao G."/>
            <person name="Xiong C."/>
            <person name="Hu X."/>
            <person name="Zhang S."/>
            <person name="Zheng H."/>
            <person name="Huang Y."/>
            <person name="Zhou Y."/>
            <person name="Wang S."/>
            <person name="Zhao G.P."/>
            <person name="Liu X."/>
            <person name="St Leger R.J."/>
            <person name="Wang C."/>
        </authorList>
    </citation>
    <scope>NUCLEOTIDE SEQUENCE [LARGE SCALE GENOMIC DNA]</scope>
    <source>
        <strain evidence="3 4">CM01</strain>
    </source>
</reference>
<evidence type="ECO:0000256" key="2">
    <source>
        <dbReference type="SAM" id="MobiDB-lite"/>
    </source>
</evidence>
<dbReference type="KEGG" id="cmt:CCM_03360"/>
<feature type="region of interest" description="Disordered" evidence="2">
    <location>
        <begin position="171"/>
        <end position="196"/>
    </location>
</feature>
<proteinExistence type="predicted"/>
<keyword evidence="4" id="KW-1185">Reference proteome</keyword>
<evidence type="ECO:0000313" key="3">
    <source>
        <dbReference type="EMBL" id="EGX95088.1"/>
    </source>
</evidence>
<dbReference type="VEuPathDB" id="FungiDB:CCM_03360"/>
<dbReference type="RefSeq" id="XP_006668574.1">
    <property type="nucleotide sequence ID" value="XM_006668511.1"/>
</dbReference>
<keyword evidence="1" id="KW-0175">Coiled coil</keyword>
<feature type="coiled-coil region" evidence="1">
    <location>
        <begin position="47"/>
        <end position="74"/>
    </location>
</feature>
<evidence type="ECO:0000313" key="4">
    <source>
        <dbReference type="Proteomes" id="UP000001610"/>
    </source>
</evidence>
<sequence>MSPLLKPSVRDTQHDAIDGHDTIGDHAKQSKDDRTRKENIYRLKKMLVLAKEEKRALEHSLEEAKITIELLQVAKGKQDESKKIRKSLKKERLGAEWAELDLKTQKLNEDRNLFLKEKKAFEEASKVSNQEASHSDAASPQIGEIVEVAVTTKHSDNARPISEEIRMADRNETECVERRERSTAPSSSLTSHSAADTAFPDRTQAALIKKAHIIIDMVCGADGRQPALPVGVTMSVVASLYMEGTKKERNKWLEANGLTRAYMLTTAPAGYVD</sequence>
<organism evidence="3 4">
    <name type="scientific">Cordyceps militaris (strain CM01)</name>
    <name type="common">Caterpillar fungus</name>
    <dbReference type="NCBI Taxonomy" id="983644"/>
    <lineage>
        <taxon>Eukaryota</taxon>
        <taxon>Fungi</taxon>
        <taxon>Dikarya</taxon>
        <taxon>Ascomycota</taxon>
        <taxon>Pezizomycotina</taxon>
        <taxon>Sordariomycetes</taxon>
        <taxon>Hypocreomycetidae</taxon>
        <taxon>Hypocreales</taxon>
        <taxon>Cordycipitaceae</taxon>
        <taxon>Cordyceps</taxon>
    </lineage>
</organism>
<dbReference type="HOGENOM" id="CLU_1019480_0_0_1"/>
<name>G3JAC0_CORMM</name>
<dbReference type="GeneID" id="18165386"/>
<dbReference type="OrthoDB" id="10528929at2759"/>
<dbReference type="Proteomes" id="UP000001610">
    <property type="component" value="Unassembled WGS sequence"/>
</dbReference>
<evidence type="ECO:0000256" key="1">
    <source>
        <dbReference type="SAM" id="Coils"/>
    </source>
</evidence>